<gene>
    <name evidence="2" type="ORF">ECRASSUSDP1_LOCUS2800</name>
</gene>
<reference evidence="2" key="1">
    <citation type="submission" date="2023-07" db="EMBL/GenBank/DDBJ databases">
        <authorList>
            <consortium name="AG Swart"/>
            <person name="Singh M."/>
            <person name="Singh A."/>
            <person name="Seah K."/>
            <person name="Emmerich C."/>
        </authorList>
    </citation>
    <scope>NUCLEOTIDE SEQUENCE</scope>
    <source>
        <strain evidence="2">DP1</strain>
    </source>
</reference>
<evidence type="ECO:0000313" key="3">
    <source>
        <dbReference type="Proteomes" id="UP001295684"/>
    </source>
</evidence>
<sequence length="146" mass="16752">METKNYSLVIDEDSEKFTINSVNEFSTHKNLLVEDKGRSKSSQNESKSFENGDRIMDAHSDCSEQEESLCEHEVNADITRKHQTTLRRKINGSKMLEDSKRKTTSLKSTFHHNDAARLVAVRKVISFNSKEIDSCRLLEIISKCKN</sequence>
<comment type="caution">
    <text evidence="2">The sequence shown here is derived from an EMBL/GenBank/DDBJ whole genome shotgun (WGS) entry which is preliminary data.</text>
</comment>
<protein>
    <submittedName>
        <fullName evidence="2">Uncharacterized protein</fullName>
    </submittedName>
</protein>
<keyword evidence="3" id="KW-1185">Reference proteome</keyword>
<dbReference type="Proteomes" id="UP001295684">
    <property type="component" value="Unassembled WGS sequence"/>
</dbReference>
<accession>A0AAD1U9I4</accession>
<evidence type="ECO:0000313" key="2">
    <source>
        <dbReference type="EMBL" id="CAI2361489.1"/>
    </source>
</evidence>
<dbReference type="EMBL" id="CAMPGE010002679">
    <property type="protein sequence ID" value="CAI2361489.1"/>
    <property type="molecule type" value="Genomic_DNA"/>
</dbReference>
<proteinExistence type="predicted"/>
<name>A0AAD1U9I4_EUPCR</name>
<organism evidence="2 3">
    <name type="scientific">Euplotes crassus</name>
    <dbReference type="NCBI Taxonomy" id="5936"/>
    <lineage>
        <taxon>Eukaryota</taxon>
        <taxon>Sar</taxon>
        <taxon>Alveolata</taxon>
        <taxon>Ciliophora</taxon>
        <taxon>Intramacronucleata</taxon>
        <taxon>Spirotrichea</taxon>
        <taxon>Hypotrichia</taxon>
        <taxon>Euplotida</taxon>
        <taxon>Euplotidae</taxon>
        <taxon>Moneuplotes</taxon>
    </lineage>
</organism>
<feature type="compositionally biased region" description="Basic and acidic residues" evidence="1">
    <location>
        <begin position="47"/>
        <end position="57"/>
    </location>
</feature>
<evidence type="ECO:0000256" key="1">
    <source>
        <dbReference type="SAM" id="MobiDB-lite"/>
    </source>
</evidence>
<feature type="region of interest" description="Disordered" evidence="1">
    <location>
        <begin position="34"/>
        <end position="57"/>
    </location>
</feature>
<dbReference type="AlphaFoldDB" id="A0AAD1U9I4"/>